<evidence type="ECO:0000313" key="2">
    <source>
        <dbReference type="EMBL" id="QDU97981.1"/>
    </source>
</evidence>
<protein>
    <submittedName>
        <fullName evidence="2">Alpha/beta hydrolase family protein</fullName>
    </submittedName>
</protein>
<dbReference type="Proteomes" id="UP000317648">
    <property type="component" value="Chromosome"/>
</dbReference>
<accession>A0A518E1N4</accession>
<dbReference type="KEGG" id="lcre:Pla8534_58400"/>
<name>A0A518E1N4_9BACT</name>
<dbReference type="Gene3D" id="3.40.50.1820">
    <property type="entry name" value="alpha/beta hydrolase"/>
    <property type="match status" value="1"/>
</dbReference>
<keyword evidence="3" id="KW-1185">Reference proteome</keyword>
<dbReference type="GO" id="GO:0016787">
    <property type="term" value="F:hydrolase activity"/>
    <property type="evidence" value="ECO:0007669"/>
    <property type="project" value="UniProtKB-KW"/>
</dbReference>
<dbReference type="EMBL" id="CP036433">
    <property type="protein sequence ID" value="QDU97981.1"/>
    <property type="molecule type" value="Genomic_DNA"/>
</dbReference>
<dbReference type="PANTHER" id="PTHR12277:SF81">
    <property type="entry name" value="PROTEIN ABHD13"/>
    <property type="match status" value="1"/>
</dbReference>
<sequence length="272" mass="29667">MRRAALIAALSLVVLSGCATINHYSPLARLERGLLYQPQAFPAELENRAVPFEEVQFTSADGVKLHGWYAGHPEPTAVALFCHGNAGNMVSRGNTLAILNQRHRLAVMMFDYRGYGKSECEPFEEGVLADARAARTWLSQRTHVPESEILLMGRSLGGAVAVDLAQDGARGLVLASTFASLPAVAGNAFPFLPTSLLMTERFNSLRKIKKYQGPLLQSHGDADQLIPLEQAQKLFAAAPGKKKTFIVIPGANHNDPQSDEYRDALDAFLREL</sequence>
<dbReference type="InterPro" id="IPR022742">
    <property type="entry name" value="Hydrolase_4"/>
</dbReference>
<dbReference type="RefSeq" id="WP_145056837.1">
    <property type="nucleotide sequence ID" value="NZ_CP036433.1"/>
</dbReference>
<dbReference type="PANTHER" id="PTHR12277">
    <property type="entry name" value="ALPHA/BETA HYDROLASE DOMAIN-CONTAINING PROTEIN"/>
    <property type="match status" value="1"/>
</dbReference>
<keyword evidence="2" id="KW-0378">Hydrolase</keyword>
<evidence type="ECO:0000313" key="3">
    <source>
        <dbReference type="Proteomes" id="UP000317648"/>
    </source>
</evidence>
<dbReference type="PROSITE" id="PS51257">
    <property type="entry name" value="PROKAR_LIPOPROTEIN"/>
    <property type="match status" value="1"/>
</dbReference>
<dbReference type="Pfam" id="PF12146">
    <property type="entry name" value="Hydrolase_4"/>
    <property type="match status" value="1"/>
</dbReference>
<gene>
    <name evidence="2" type="ORF">Pla8534_58400</name>
</gene>
<reference evidence="2 3" key="1">
    <citation type="submission" date="2019-02" db="EMBL/GenBank/DDBJ databases">
        <title>Deep-cultivation of Planctomycetes and their phenomic and genomic characterization uncovers novel biology.</title>
        <authorList>
            <person name="Wiegand S."/>
            <person name="Jogler M."/>
            <person name="Boedeker C."/>
            <person name="Pinto D."/>
            <person name="Vollmers J."/>
            <person name="Rivas-Marin E."/>
            <person name="Kohn T."/>
            <person name="Peeters S.H."/>
            <person name="Heuer A."/>
            <person name="Rast P."/>
            <person name="Oberbeckmann S."/>
            <person name="Bunk B."/>
            <person name="Jeske O."/>
            <person name="Meyerdierks A."/>
            <person name="Storesund J.E."/>
            <person name="Kallscheuer N."/>
            <person name="Luecker S."/>
            <person name="Lage O.M."/>
            <person name="Pohl T."/>
            <person name="Merkel B.J."/>
            <person name="Hornburger P."/>
            <person name="Mueller R.-W."/>
            <person name="Bruemmer F."/>
            <person name="Labrenz M."/>
            <person name="Spormann A.M."/>
            <person name="Op den Camp H."/>
            <person name="Overmann J."/>
            <person name="Amann R."/>
            <person name="Jetten M.S.M."/>
            <person name="Mascher T."/>
            <person name="Medema M.H."/>
            <person name="Devos D.P."/>
            <person name="Kaster A.-K."/>
            <person name="Ovreas L."/>
            <person name="Rohde M."/>
            <person name="Galperin M.Y."/>
            <person name="Jogler C."/>
        </authorList>
    </citation>
    <scope>NUCLEOTIDE SEQUENCE [LARGE SCALE GENOMIC DNA]</scope>
    <source>
        <strain evidence="2 3">Pla85_3_4</strain>
    </source>
</reference>
<dbReference type="AlphaFoldDB" id="A0A518E1N4"/>
<organism evidence="2 3">
    <name type="scientific">Lignipirellula cremea</name>
    <dbReference type="NCBI Taxonomy" id="2528010"/>
    <lineage>
        <taxon>Bacteria</taxon>
        <taxon>Pseudomonadati</taxon>
        <taxon>Planctomycetota</taxon>
        <taxon>Planctomycetia</taxon>
        <taxon>Pirellulales</taxon>
        <taxon>Pirellulaceae</taxon>
        <taxon>Lignipirellula</taxon>
    </lineage>
</organism>
<feature type="domain" description="Serine aminopeptidase S33" evidence="1">
    <location>
        <begin position="74"/>
        <end position="182"/>
    </location>
</feature>
<dbReference type="InterPro" id="IPR029058">
    <property type="entry name" value="AB_hydrolase_fold"/>
</dbReference>
<evidence type="ECO:0000259" key="1">
    <source>
        <dbReference type="Pfam" id="PF12146"/>
    </source>
</evidence>
<proteinExistence type="predicted"/>
<dbReference type="OrthoDB" id="9777090at2"/>
<dbReference type="SUPFAM" id="SSF53474">
    <property type="entry name" value="alpha/beta-Hydrolases"/>
    <property type="match status" value="1"/>
</dbReference>